<sequence>MRAQFSRPRQHGFSIICNILRTDYMAEIPGPAVDEEEWSDDEFEGYVDNTDGEPQCKETKDVESTAELDVGKECEVRGIPEYSQLPGINHQCSDAVTPLEIYNMLLTDDILDQIVKQTILYADQYTTSHPVLPHSRVHGWSREPFTREELQKFISLIIVMGLVNLPTLEDHWVTTWPYSSQTCSKVLKRDRFTLILKFFHLNNNAHYIPKGQPGHDPLYKLRPLLDPLIGNFQAAYTLNRELSVDEAMVGFKGRLSFLQYLPRKPTKWGMKAFVLADSSNGYVYNWKLYTGKDKTLPLGEQSYPHAVVLDLLKGLERRGHHVYVDNYYTSPALFSDLRDRGFGACGTVRANKRGLPIEMKATLEKGAVISANVDRSMMALKWMDKRPVLMLTTIHDNSMTTKVRRKRRRGGEREEIRKPVAVDQYNQFMGGVDRSDQLLSYYGFSHRTVKWWRRAAFHLLDMAIVNSYVLYSSLHTGRKLTHEQFRIELAKELLLQASVNVADDMSACHGRLQRPLPPQARLTERHFPSHLPCTPSGRRGQKVCVVCSKKRGHGRKTTSFMCNQCQHPMCIIPCFELYHTKVDPVRYLPIQ</sequence>
<dbReference type="Proteomes" id="UP001174909">
    <property type="component" value="Unassembled WGS sequence"/>
</dbReference>
<evidence type="ECO:0000313" key="3">
    <source>
        <dbReference type="EMBL" id="CAI8044471.1"/>
    </source>
</evidence>
<accession>A0AA35X9K8</accession>
<dbReference type="PANTHER" id="PTHR46599:SF3">
    <property type="entry name" value="PIGGYBAC TRANSPOSABLE ELEMENT-DERIVED PROTEIN 4"/>
    <property type="match status" value="1"/>
</dbReference>
<reference evidence="3" key="1">
    <citation type="submission" date="2023-03" db="EMBL/GenBank/DDBJ databases">
        <authorList>
            <person name="Steffen K."/>
            <person name="Cardenas P."/>
        </authorList>
    </citation>
    <scope>NUCLEOTIDE SEQUENCE</scope>
</reference>
<evidence type="ECO:0000313" key="4">
    <source>
        <dbReference type="Proteomes" id="UP001174909"/>
    </source>
</evidence>
<dbReference type="AlphaFoldDB" id="A0AA35X9K8"/>
<dbReference type="InterPro" id="IPR029526">
    <property type="entry name" value="PGBD"/>
</dbReference>
<gene>
    <name evidence="3" type="ORF">GBAR_LOCUS24666</name>
</gene>
<dbReference type="EMBL" id="CASHTH010003397">
    <property type="protein sequence ID" value="CAI8044471.1"/>
    <property type="molecule type" value="Genomic_DNA"/>
</dbReference>
<protein>
    <submittedName>
        <fullName evidence="3">PiggyBac transposable element-derived protein 4</fullName>
    </submittedName>
</protein>
<organism evidence="3 4">
    <name type="scientific">Geodia barretti</name>
    <name type="common">Barrett's horny sponge</name>
    <dbReference type="NCBI Taxonomy" id="519541"/>
    <lineage>
        <taxon>Eukaryota</taxon>
        <taxon>Metazoa</taxon>
        <taxon>Porifera</taxon>
        <taxon>Demospongiae</taxon>
        <taxon>Heteroscleromorpha</taxon>
        <taxon>Tetractinellida</taxon>
        <taxon>Astrophorina</taxon>
        <taxon>Geodiidae</taxon>
        <taxon>Geodia</taxon>
    </lineage>
</organism>
<evidence type="ECO:0000259" key="1">
    <source>
        <dbReference type="Pfam" id="PF13842"/>
    </source>
</evidence>
<feature type="domain" description="PiggyBac transposable element-derived protein" evidence="2">
    <location>
        <begin position="97"/>
        <end position="468"/>
    </location>
</feature>
<name>A0AA35X9K8_GEOBA</name>
<dbReference type="Pfam" id="PF13842">
    <property type="entry name" value="zf-Tnp_2"/>
    <property type="match status" value="1"/>
</dbReference>
<dbReference type="PANTHER" id="PTHR46599">
    <property type="entry name" value="PIGGYBAC TRANSPOSABLE ELEMENT-DERIVED PROTEIN 4"/>
    <property type="match status" value="1"/>
</dbReference>
<evidence type="ECO:0000259" key="2">
    <source>
        <dbReference type="Pfam" id="PF13843"/>
    </source>
</evidence>
<dbReference type="InterPro" id="IPR032718">
    <property type="entry name" value="PGBD4_Znf_C"/>
</dbReference>
<feature type="domain" description="PiggyBac transposable element-derived protein 4 C-terminal zinc-finger" evidence="1">
    <location>
        <begin position="533"/>
        <end position="579"/>
    </location>
</feature>
<proteinExistence type="predicted"/>
<comment type="caution">
    <text evidence="3">The sequence shown here is derived from an EMBL/GenBank/DDBJ whole genome shotgun (WGS) entry which is preliminary data.</text>
</comment>
<keyword evidence="4" id="KW-1185">Reference proteome</keyword>
<dbReference type="Pfam" id="PF13843">
    <property type="entry name" value="DDE_Tnp_1_7"/>
    <property type="match status" value="1"/>
</dbReference>